<dbReference type="GO" id="GO:0097576">
    <property type="term" value="P:vacuole fusion"/>
    <property type="evidence" value="ECO:0007669"/>
    <property type="project" value="UniProtKB-ARBA"/>
</dbReference>
<protein>
    <recommendedName>
        <fullName evidence="10">t-SNARE coiled-coil homology domain-containing protein</fullName>
    </recommendedName>
</protein>
<feature type="domain" description="PX" evidence="7">
    <location>
        <begin position="3"/>
        <end position="120"/>
    </location>
</feature>
<dbReference type="SUPFAM" id="SSF64268">
    <property type="entry name" value="PX domain"/>
    <property type="match status" value="1"/>
</dbReference>
<evidence type="ECO:0000259" key="6">
    <source>
        <dbReference type="PROSITE" id="PS50192"/>
    </source>
</evidence>
<dbReference type="InterPro" id="IPR000727">
    <property type="entry name" value="T_SNARE_dom"/>
</dbReference>
<feature type="region of interest" description="Disordered" evidence="5">
    <location>
        <begin position="237"/>
        <end position="265"/>
    </location>
</feature>
<dbReference type="PROSITE" id="PS50195">
    <property type="entry name" value="PX"/>
    <property type="match status" value="1"/>
</dbReference>
<dbReference type="InterPro" id="IPR036871">
    <property type="entry name" value="PX_dom_sf"/>
</dbReference>
<dbReference type="GO" id="GO:0035091">
    <property type="term" value="F:phosphatidylinositol binding"/>
    <property type="evidence" value="ECO:0007669"/>
    <property type="project" value="InterPro"/>
</dbReference>
<sequence>MAAAIQSVAITGTKDRTTPKPHTVYEISITTAMRSWQMWRRYSEFDDLHDELVKTCSAPPPAELPGKHIWSLKSAFHNEELINERKAGLEKYLRTIIASKDAQWRDSAPFRQFLGVPVTKYQEAQASKEAHSSPVFSTASWIEEHNEVQALSREVKASLNRRDSLWDSGDTRSSNSANIQAKRHLADLVDRVGNLARGLQSLSEAGLSQGELQRRTDMVTKLQDECEQLGKIVAIARNPNRQPRAPTSADSMAGNRDDRSALLGGSSSRPIARIFGAPQKAPQETEETRPLDDRGLLQLQKQKMVDQDAQLDQLSAILQRQAHIGMAISTEIDEQNKILDDMTEDVDRVTGKIKKGNKLLGQLSS</sequence>
<dbReference type="GO" id="GO:0000329">
    <property type="term" value="C:fungal-type vacuole membrane"/>
    <property type="evidence" value="ECO:0007669"/>
    <property type="project" value="UniProtKB-ARBA"/>
</dbReference>
<dbReference type="GO" id="GO:0016192">
    <property type="term" value="P:vesicle-mediated transport"/>
    <property type="evidence" value="ECO:0007669"/>
    <property type="project" value="UniProtKB-ARBA"/>
</dbReference>
<reference evidence="8 9" key="1">
    <citation type="submission" date="2014-04" db="EMBL/GenBank/DDBJ databases">
        <authorList>
            <consortium name="DOE Joint Genome Institute"/>
            <person name="Kuo A."/>
            <person name="Zuccaro A."/>
            <person name="Kohler A."/>
            <person name="Nagy L.G."/>
            <person name="Floudas D."/>
            <person name="Copeland A."/>
            <person name="Barry K.W."/>
            <person name="Cichocki N."/>
            <person name="Veneault-Fourrey C."/>
            <person name="LaButti K."/>
            <person name="Lindquist E.A."/>
            <person name="Lipzen A."/>
            <person name="Lundell T."/>
            <person name="Morin E."/>
            <person name="Murat C."/>
            <person name="Sun H."/>
            <person name="Tunlid A."/>
            <person name="Henrissat B."/>
            <person name="Grigoriev I.V."/>
            <person name="Hibbett D.S."/>
            <person name="Martin F."/>
            <person name="Nordberg H.P."/>
            <person name="Cantor M.N."/>
            <person name="Hua S.X."/>
        </authorList>
    </citation>
    <scope>NUCLEOTIDE SEQUENCE [LARGE SCALE GENOMIC DNA]</scope>
    <source>
        <strain evidence="8 9">MAFF 305830</strain>
    </source>
</reference>
<dbReference type="EMBL" id="KN824277">
    <property type="protein sequence ID" value="KIM33899.1"/>
    <property type="molecule type" value="Genomic_DNA"/>
</dbReference>
<dbReference type="Pfam" id="PF00787">
    <property type="entry name" value="PX"/>
    <property type="match status" value="1"/>
</dbReference>
<proteinExistence type="predicted"/>
<dbReference type="Gene3D" id="1.20.5.110">
    <property type="match status" value="1"/>
</dbReference>
<dbReference type="CDD" id="cd15858">
    <property type="entry name" value="SNARE_VAM7"/>
    <property type="match status" value="1"/>
</dbReference>
<dbReference type="PROSITE" id="PS50192">
    <property type="entry name" value="T_SNARE"/>
    <property type="match status" value="1"/>
</dbReference>
<dbReference type="SMART" id="SM00397">
    <property type="entry name" value="t_SNARE"/>
    <property type="match status" value="1"/>
</dbReference>
<dbReference type="HOGENOM" id="CLU_033748_0_0_1"/>
<dbReference type="STRING" id="933852.A0A0C3BP70"/>
<feature type="domain" description="T-SNARE coiled-coil homology" evidence="6">
    <location>
        <begin position="301"/>
        <end position="363"/>
    </location>
</feature>
<gene>
    <name evidence="8" type="ORF">M408DRAFT_60607</name>
</gene>
<dbReference type="SMART" id="SM00312">
    <property type="entry name" value="PX"/>
    <property type="match status" value="1"/>
</dbReference>
<keyword evidence="3" id="KW-0175">Coiled coil</keyword>
<evidence type="ECO:0000313" key="9">
    <source>
        <dbReference type="Proteomes" id="UP000054097"/>
    </source>
</evidence>
<keyword evidence="9" id="KW-1185">Reference proteome</keyword>
<name>A0A0C3BP70_SERVB</name>
<dbReference type="Gene3D" id="3.30.1520.10">
    <property type="entry name" value="Phox-like domain"/>
    <property type="match status" value="1"/>
</dbReference>
<organism evidence="8 9">
    <name type="scientific">Serendipita vermifera MAFF 305830</name>
    <dbReference type="NCBI Taxonomy" id="933852"/>
    <lineage>
        <taxon>Eukaryota</taxon>
        <taxon>Fungi</taxon>
        <taxon>Dikarya</taxon>
        <taxon>Basidiomycota</taxon>
        <taxon>Agaricomycotina</taxon>
        <taxon>Agaricomycetes</taxon>
        <taxon>Sebacinales</taxon>
        <taxon>Serendipitaceae</taxon>
        <taxon>Serendipita</taxon>
    </lineage>
</organism>
<dbReference type="GO" id="GO:0007034">
    <property type="term" value="P:vacuolar transport"/>
    <property type="evidence" value="ECO:0007669"/>
    <property type="project" value="UniProtKB-ARBA"/>
</dbReference>
<keyword evidence="2" id="KW-0926">Vacuole</keyword>
<dbReference type="SUPFAM" id="SSF58038">
    <property type="entry name" value="SNARE fusion complex"/>
    <property type="match status" value="1"/>
</dbReference>
<dbReference type="PANTHER" id="PTHR22775">
    <property type="entry name" value="SORTING NEXIN"/>
    <property type="match status" value="1"/>
</dbReference>
<dbReference type="OrthoDB" id="428895at2759"/>
<dbReference type="CDD" id="cd06897">
    <property type="entry name" value="PX_SNARE"/>
    <property type="match status" value="1"/>
</dbReference>
<dbReference type="Proteomes" id="UP000054097">
    <property type="component" value="Unassembled WGS sequence"/>
</dbReference>
<reference evidence="9" key="2">
    <citation type="submission" date="2015-01" db="EMBL/GenBank/DDBJ databases">
        <title>Evolutionary Origins and Diversification of the Mycorrhizal Mutualists.</title>
        <authorList>
            <consortium name="DOE Joint Genome Institute"/>
            <consortium name="Mycorrhizal Genomics Consortium"/>
            <person name="Kohler A."/>
            <person name="Kuo A."/>
            <person name="Nagy L.G."/>
            <person name="Floudas D."/>
            <person name="Copeland A."/>
            <person name="Barry K.W."/>
            <person name="Cichocki N."/>
            <person name="Veneault-Fourrey C."/>
            <person name="LaButti K."/>
            <person name="Lindquist E.A."/>
            <person name="Lipzen A."/>
            <person name="Lundell T."/>
            <person name="Morin E."/>
            <person name="Murat C."/>
            <person name="Riley R."/>
            <person name="Ohm R."/>
            <person name="Sun H."/>
            <person name="Tunlid A."/>
            <person name="Henrissat B."/>
            <person name="Grigoriev I.V."/>
            <person name="Hibbett D.S."/>
            <person name="Martin F."/>
        </authorList>
    </citation>
    <scope>NUCLEOTIDE SEQUENCE [LARGE SCALE GENOMIC DNA]</scope>
    <source>
        <strain evidence="9">MAFF 305830</strain>
    </source>
</reference>
<comment type="subcellular location">
    <subcellularLocation>
        <location evidence="1">Vacuole</location>
    </subcellularLocation>
</comment>
<evidence type="ECO:0000256" key="1">
    <source>
        <dbReference type="ARBA" id="ARBA00004116"/>
    </source>
</evidence>
<evidence type="ECO:0000256" key="4">
    <source>
        <dbReference type="ARBA" id="ARBA00054927"/>
    </source>
</evidence>
<dbReference type="InterPro" id="IPR001683">
    <property type="entry name" value="PX_dom"/>
</dbReference>
<dbReference type="PANTHER" id="PTHR22775:SF3">
    <property type="entry name" value="SORTING NEXIN-13"/>
    <property type="match status" value="1"/>
</dbReference>
<evidence type="ECO:0000256" key="3">
    <source>
        <dbReference type="ARBA" id="ARBA00023054"/>
    </source>
</evidence>
<comment type="function">
    <text evidence="4">Essential for proper morphogenesis of the vacuole. May exist as structural reinforcement on the surface of the vacuolar membrane and be required for maintenance against rupture by osmotic pressure.</text>
</comment>
<dbReference type="AlphaFoldDB" id="A0A0C3BP70"/>
<evidence type="ECO:0000313" key="8">
    <source>
        <dbReference type="EMBL" id="KIM33899.1"/>
    </source>
</evidence>
<dbReference type="FunFam" id="1.20.5.110:FF:000058">
    <property type="entry name" value="VAM7p Vacuolar SNARE protein"/>
    <property type="match status" value="1"/>
</dbReference>
<evidence type="ECO:0000256" key="2">
    <source>
        <dbReference type="ARBA" id="ARBA00022554"/>
    </source>
</evidence>
<accession>A0A0C3BP70</accession>
<evidence type="ECO:0000256" key="5">
    <source>
        <dbReference type="SAM" id="MobiDB-lite"/>
    </source>
</evidence>
<evidence type="ECO:0008006" key="10">
    <source>
        <dbReference type="Google" id="ProtNLM"/>
    </source>
</evidence>
<evidence type="ECO:0000259" key="7">
    <source>
        <dbReference type="PROSITE" id="PS50195"/>
    </source>
</evidence>